<evidence type="ECO:0000313" key="6">
    <source>
        <dbReference type="Proteomes" id="UP000260782"/>
    </source>
</evidence>
<keyword evidence="2" id="KW-0238">DNA-binding</keyword>
<dbReference type="Pfam" id="PF00392">
    <property type="entry name" value="GntR"/>
    <property type="match status" value="1"/>
</dbReference>
<dbReference type="Gene3D" id="1.10.10.10">
    <property type="entry name" value="Winged helix-like DNA-binding domain superfamily/Winged helix DNA-binding domain"/>
    <property type="match status" value="1"/>
</dbReference>
<reference evidence="5 6" key="1">
    <citation type="submission" date="2018-08" db="EMBL/GenBank/DDBJ databases">
        <title>A genome reference for cultivated species of the human gut microbiota.</title>
        <authorList>
            <person name="Zou Y."/>
            <person name="Xue W."/>
            <person name="Luo G."/>
        </authorList>
    </citation>
    <scope>NUCLEOTIDE SEQUENCE [LARGE SCALE GENOMIC DNA]</scope>
    <source>
        <strain evidence="5 6">AF31-14AC</strain>
    </source>
</reference>
<comment type="caution">
    <text evidence="5">The sequence shown here is derived from an EMBL/GenBank/DDBJ whole genome shotgun (WGS) entry which is preliminary data.</text>
</comment>
<dbReference type="SMART" id="SM00345">
    <property type="entry name" value="HTH_GNTR"/>
    <property type="match status" value="1"/>
</dbReference>
<dbReference type="PANTHER" id="PTHR38445:SF7">
    <property type="entry name" value="GNTR-FAMILY TRANSCRIPTIONAL REGULATOR"/>
    <property type="match status" value="1"/>
</dbReference>
<evidence type="ECO:0000256" key="1">
    <source>
        <dbReference type="ARBA" id="ARBA00023015"/>
    </source>
</evidence>
<keyword evidence="1" id="KW-0805">Transcription regulation</keyword>
<feature type="domain" description="HTH gntR-type" evidence="4">
    <location>
        <begin position="11"/>
        <end position="79"/>
    </location>
</feature>
<dbReference type="PROSITE" id="PS50949">
    <property type="entry name" value="HTH_GNTR"/>
    <property type="match status" value="1"/>
</dbReference>
<evidence type="ECO:0000259" key="4">
    <source>
        <dbReference type="PROSITE" id="PS50949"/>
    </source>
</evidence>
<dbReference type="PANTHER" id="PTHR38445">
    <property type="entry name" value="HTH-TYPE TRANSCRIPTIONAL REPRESSOR YTRA"/>
    <property type="match status" value="1"/>
</dbReference>
<dbReference type="RefSeq" id="WP_115784439.1">
    <property type="nucleotide sequence ID" value="NZ_JAQDHG010000003.1"/>
</dbReference>
<dbReference type="InterPro" id="IPR000524">
    <property type="entry name" value="Tscrpt_reg_HTH_GntR"/>
</dbReference>
<dbReference type="AlphaFoldDB" id="A0A3E2U0G1"/>
<protein>
    <submittedName>
        <fullName evidence="5">GntR family transcriptional regulator</fullName>
    </submittedName>
</protein>
<proteinExistence type="predicted"/>
<organism evidence="5 6">
    <name type="scientific">Faecalibacterium prausnitzii</name>
    <dbReference type="NCBI Taxonomy" id="853"/>
    <lineage>
        <taxon>Bacteria</taxon>
        <taxon>Bacillati</taxon>
        <taxon>Bacillota</taxon>
        <taxon>Clostridia</taxon>
        <taxon>Eubacteriales</taxon>
        <taxon>Oscillospiraceae</taxon>
        <taxon>Faecalibacterium</taxon>
    </lineage>
</organism>
<evidence type="ECO:0000256" key="2">
    <source>
        <dbReference type="ARBA" id="ARBA00023125"/>
    </source>
</evidence>
<dbReference type="GO" id="GO:0003700">
    <property type="term" value="F:DNA-binding transcription factor activity"/>
    <property type="evidence" value="ECO:0007669"/>
    <property type="project" value="InterPro"/>
</dbReference>
<dbReference type="CDD" id="cd07377">
    <property type="entry name" value="WHTH_GntR"/>
    <property type="match status" value="1"/>
</dbReference>
<accession>A0A3E2U0G1</accession>
<dbReference type="InterPro" id="IPR036390">
    <property type="entry name" value="WH_DNA-bd_sf"/>
</dbReference>
<dbReference type="SUPFAM" id="SSF46785">
    <property type="entry name" value="Winged helix' DNA-binding domain"/>
    <property type="match status" value="1"/>
</dbReference>
<gene>
    <name evidence="5" type="ORF">DWZ25_04560</name>
</gene>
<dbReference type="GO" id="GO:0003677">
    <property type="term" value="F:DNA binding"/>
    <property type="evidence" value="ECO:0007669"/>
    <property type="project" value="UniProtKB-KW"/>
</dbReference>
<dbReference type="Proteomes" id="UP000260782">
    <property type="component" value="Unassembled WGS sequence"/>
</dbReference>
<dbReference type="InterPro" id="IPR036388">
    <property type="entry name" value="WH-like_DNA-bd_sf"/>
</dbReference>
<evidence type="ECO:0000313" key="5">
    <source>
        <dbReference type="EMBL" id="RGB88462.1"/>
    </source>
</evidence>
<evidence type="ECO:0000256" key="3">
    <source>
        <dbReference type="ARBA" id="ARBA00023163"/>
    </source>
</evidence>
<sequence length="126" mass="14374">MHIVISNTSDLPIYVQIKEQVKEQILSGELEEDEMLPSLRQLAKDLKISVLTTTRAYNELEEEGFITSRQGKGFFVMSSSSNLIREQLIQEVEKNLNSAILAAERASMTDEELIKLLRLLLEVNHE</sequence>
<dbReference type="EMBL" id="QVES01000003">
    <property type="protein sequence ID" value="RGB88462.1"/>
    <property type="molecule type" value="Genomic_DNA"/>
</dbReference>
<keyword evidence="3" id="KW-0804">Transcription</keyword>
<name>A0A3E2U0G1_9FIRM</name>